<dbReference type="GO" id="GO:0006357">
    <property type="term" value="P:regulation of transcription by RNA polymerase II"/>
    <property type="evidence" value="ECO:0000318"/>
    <property type="project" value="GO_Central"/>
</dbReference>
<gene>
    <name evidence="9" type="ORF">EUGRSUZ_D00312</name>
</gene>
<accession>A0A059CCK2</accession>
<keyword evidence="4" id="KW-0804">Transcription</keyword>
<dbReference type="SUPFAM" id="SSF55455">
    <property type="entry name" value="SRF-like"/>
    <property type="match status" value="1"/>
</dbReference>
<reference evidence="9" key="1">
    <citation type="submission" date="2013-07" db="EMBL/GenBank/DDBJ databases">
        <title>The genome of Eucalyptus grandis.</title>
        <authorList>
            <person name="Schmutz J."/>
            <person name="Hayes R."/>
            <person name="Myburg A."/>
            <person name="Tuskan G."/>
            <person name="Grattapaglia D."/>
            <person name="Rokhsar D.S."/>
        </authorList>
    </citation>
    <scope>NUCLEOTIDE SEQUENCE</scope>
    <source>
        <tissue evidence="9">Leaf extractions</tissue>
    </source>
</reference>
<dbReference type="InterPro" id="IPR033896">
    <property type="entry name" value="MEF2-like_N"/>
</dbReference>
<evidence type="ECO:0000256" key="4">
    <source>
        <dbReference type="ARBA" id="ARBA00023163"/>
    </source>
</evidence>
<dbReference type="GO" id="GO:0045944">
    <property type="term" value="P:positive regulation of transcription by RNA polymerase II"/>
    <property type="evidence" value="ECO:0007669"/>
    <property type="project" value="InterPro"/>
</dbReference>
<dbReference type="InParanoid" id="A0A059CCK2"/>
<organism evidence="9">
    <name type="scientific">Eucalyptus grandis</name>
    <name type="common">Flooded gum</name>
    <dbReference type="NCBI Taxonomy" id="71139"/>
    <lineage>
        <taxon>Eukaryota</taxon>
        <taxon>Viridiplantae</taxon>
        <taxon>Streptophyta</taxon>
        <taxon>Embryophyta</taxon>
        <taxon>Tracheophyta</taxon>
        <taxon>Spermatophyta</taxon>
        <taxon>Magnoliopsida</taxon>
        <taxon>eudicotyledons</taxon>
        <taxon>Gunneridae</taxon>
        <taxon>Pentapetalae</taxon>
        <taxon>rosids</taxon>
        <taxon>malvids</taxon>
        <taxon>Myrtales</taxon>
        <taxon>Myrtaceae</taxon>
        <taxon>Myrtoideae</taxon>
        <taxon>Eucalypteae</taxon>
        <taxon>Eucalyptus</taxon>
    </lineage>
</organism>
<evidence type="ECO:0000256" key="6">
    <source>
        <dbReference type="SAM" id="Coils"/>
    </source>
</evidence>
<dbReference type="Gene3D" id="3.40.1810.10">
    <property type="entry name" value="Transcription factor, MADS-box"/>
    <property type="match status" value="1"/>
</dbReference>
<dbReference type="GO" id="GO:0046983">
    <property type="term" value="F:protein dimerization activity"/>
    <property type="evidence" value="ECO:0007669"/>
    <property type="project" value="InterPro"/>
</dbReference>
<dbReference type="PANTHER" id="PTHR11945">
    <property type="entry name" value="MADS BOX PROTEIN"/>
    <property type="match status" value="1"/>
</dbReference>
<evidence type="ECO:0000259" key="8">
    <source>
        <dbReference type="PROSITE" id="PS50066"/>
    </source>
</evidence>
<evidence type="ECO:0000256" key="2">
    <source>
        <dbReference type="ARBA" id="ARBA00023015"/>
    </source>
</evidence>
<dbReference type="FunCoup" id="A0A059CCK2">
    <property type="interactions" value="36"/>
</dbReference>
<name>A0A059CCK2_EUCGR</name>
<dbReference type="EMBL" id="KK198756">
    <property type="protein sequence ID" value="KCW75944.1"/>
    <property type="molecule type" value="Genomic_DNA"/>
</dbReference>
<dbReference type="SMR" id="A0A059CCK2"/>
<dbReference type="FunFam" id="3.40.1810.10:FF:000006">
    <property type="entry name" value="Agamous-like MADS-box protein AGL62"/>
    <property type="match status" value="1"/>
</dbReference>
<feature type="compositionally biased region" description="Basic and acidic residues" evidence="7">
    <location>
        <begin position="72"/>
        <end position="94"/>
    </location>
</feature>
<evidence type="ECO:0000313" key="9">
    <source>
        <dbReference type="EMBL" id="KCW75944.1"/>
    </source>
</evidence>
<sequence>MGRRKIEIELVTDSCTRQVTFSKRRTGLFKKANELAILCAVQIAIIVFSPGGKPFSFGHPNVESIVHRFLNQEKAPDEGTSKDAESRDESKTDDNLNQQILDLLKRLNAEEKRGEMLEKALKAKRAAKGQPPIDQLGLPELGQLKRSLEDLREKLKDCIDEKEVLSAILLLSEQQPKKENQSENWV</sequence>
<evidence type="ECO:0000256" key="7">
    <source>
        <dbReference type="SAM" id="MobiDB-lite"/>
    </source>
</evidence>
<proteinExistence type="predicted"/>
<keyword evidence="3" id="KW-0238">DNA-binding</keyword>
<dbReference type="OMA" id="MEYEASQ"/>
<dbReference type="GO" id="GO:0000981">
    <property type="term" value="F:DNA-binding transcription factor activity, RNA polymerase II-specific"/>
    <property type="evidence" value="ECO:0000318"/>
    <property type="project" value="GO_Central"/>
</dbReference>
<dbReference type="PRINTS" id="PR00404">
    <property type="entry name" value="MADSDOMAIN"/>
</dbReference>
<dbReference type="GO" id="GO:0005634">
    <property type="term" value="C:nucleus"/>
    <property type="evidence" value="ECO:0007669"/>
    <property type="project" value="UniProtKB-SubCell"/>
</dbReference>
<dbReference type="InterPro" id="IPR002100">
    <property type="entry name" value="TF_MADSbox"/>
</dbReference>
<dbReference type="KEGG" id="egr:104442540"/>
<evidence type="ECO:0000256" key="3">
    <source>
        <dbReference type="ARBA" id="ARBA00023125"/>
    </source>
</evidence>
<feature type="coiled-coil region" evidence="6">
    <location>
        <begin position="141"/>
        <end position="168"/>
    </location>
</feature>
<dbReference type="Pfam" id="PF00319">
    <property type="entry name" value="SRF-TF"/>
    <property type="match status" value="1"/>
</dbReference>
<dbReference type="AlphaFoldDB" id="A0A059CCK2"/>
<evidence type="ECO:0000256" key="1">
    <source>
        <dbReference type="ARBA" id="ARBA00004123"/>
    </source>
</evidence>
<keyword evidence="5" id="KW-0539">Nucleus</keyword>
<dbReference type="Gramene" id="KCW75944">
    <property type="protein sequence ID" value="KCW75944"/>
    <property type="gene ID" value="EUGRSUZ_D00312"/>
</dbReference>
<dbReference type="PANTHER" id="PTHR11945:SF229">
    <property type="entry name" value="AGAMOUS-LIKE 55-RELATED"/>
    <property type="match status" value="1"/>
</dbReference>
<dbReference type="GO" id="GO:0000978">
    <property type="term" value="F:RNA polymerase II cis-regulatory region sequence-specific DNA binding"/>
    <property type="evidence" value="ECO:0000318"/>
    <property type="project" value="GO_Central"/>
</dbReference>
<dbReference type="eggNOG" id="KOG0014">
    <property type="taxonomic scope" value="Eukaryota"/>
</dbReference>
<keyword evidence="2" id="KW-0805">Transcription regulation</keyword>
<dbReference type="InterPro" id="IPR036879">
    <property type="entry name" value="TF_MADSbox_sf"/>
</dbReference>
<feature type="region of interest" description="Disordered" evidence="7">
    <location>
        <begin position="72"/>
        <end position="95"/>
    </location>
</feature>
<protein>
    <recommendedName>
        <fullName evidence="8">MADS-box domain-containing protein</fullName>
    </recommendedName>
</protein>
<evidence type="ECO:0000256" key="5">
    <source>
        <dbReference type="ARBA" id="ARBA00023242"/>
    </source>
</evidence>
<dbReference type="CDD" id="cd00265">
    <property type="entry name" value="MADS_MEF2_like"/>
    <property type="match status" value="1"/>
</dbReference>
<feature type="domain" description="MADS-box" evidence="8">
    <location>
        <begin position="1"/>
        <end position="61"/>
    </location>
</feature>
<dbReference type="SMART" id="SM00432">
    <property type="entry name" value="MADS"/>
    <property type="match status" value="1"/>
</dbReference>
<dbReference type="PROSITE" id="PS50066">
    <property type="entry name" value="MADS_BOX_2"/>
    <property type="match status" value="1"/>
</dbReference>
<keyword evidence="6" id="KW-0175">Coiled coil</keyword>
<dbReference type="OrthoDB" id="1898716at2759"/>
<comment type="subcellular location">
    <subcellularLocation>
        <location evidence="1">Nucleus</location>
    </subcellularLocation>
</comment>